<protein>
    <submittedName>
        <fullName evidence="1">Uncharacterized protein</fullName>
    </submittedName>
</protein>
<keyword evidence="2" id="KW-1185">Reference proteome</keyword>
<dbReference type="EMBL" id="JAPNKE010000002">
    <property type="protein sequence ID" value="MCY1013380.1"/>
    <property type="molecule type" value="Genomic_DNA"/>
</dbReference>
<accession>A0A9X3F151</accession>
<proteinExistence type="predicted"/>
<sequence length="439" mass="48004">MATAVLLERGYFLAAPYPSAAREIAAGFDAAVALDAAEADAVAPDDTPSTARRIPALGDALIAASSARFADAARMLAAFAIAEPHAREAGWALRRSYQFWRALGRDDEARGVLAAYESTQARREPRAAALFFWQRGAELADDSQRAEHARRYLAEHAAHGPRDLRIIAESELAAVLWRRSCASARYGLCVDVAVVRRDKIRCGPAKVELIVPRARNRELLGAALDHAAAALRAGERLDLGEVAPWRRGALRSALGQAATMVADEAIERLIALEFPADLGFFVEEWKHVSGVARWEAEYREQVRRRERSERLFRRYWRQYGARLELAQEHTLAVAGHSSGPAIMAVSLHFAVALAKVQDDRRYKVDVPAKLAGDSPFVYCDGDLEQPLFEEVLALLSGCARMAGASGHFTPEIGACFDGLGIYDPDLDDPPLAEFHGPLG</sequence>
<dbReference type="Proteomes" id="UP001150924">
    <property type="component" value="Unassembled WGS sequence"/>
</dbReference>
<comment type="caution">
    <text evidence="1">The sequence shown here is derived from an EMBL/GenBank/DDBJ whole genome shotgun (WGS) entry which is preliminary data.</text>
</comment>
<evidence type="ECO:0000313" key="2">
    <source>
        <dbReference type="Proteomes" id="UP001150924"/>
    </source>
</evidence>
<dbReference type="AlphaFoldDB" id="A0A9X3F151"/>
<reference evidence="1" key="1">
    <citation type="submission" date="2022-11" db="EMBL/GenBank/DDBJ databases">
        <title>Minimal conservation of predation-associated metabolite biosynthetic gene clusters underscores biosynthetic potential of Myxococcota including descriptions for ten novel species: Archangium lansinium sp. nov., Myxococcus landrumus sp. nov., Nannocystis bai.</title>
        <authorList>
            <person name="Ahearne A."/>
            <person name="Stevens C."/>
            <person name="Phillips K."/>
        </authorList>
    </citation>
    <scope>NUCLEOTIDE SEQUENCE</scope>
    <source>
        <strain evidence="1">Na p29</strain>
    </source>
</reference>
<gene>
    <name evidence="1" type="ORF">OV079_49215</name>
</gene>
<organism evidence="1 2">
    <name type="scientific">Nannocystis pusilla</name>
    <dbReference type="NCBI Taxonomy" id="889268"/>
    <lineage>
        <taxon>Bacteria</taxon>
        <taxon>Pseudomonadati</taxon>
        <taxon>Myxococcota</taxon>
        <taxon>Polyangia</taxon>
        <taxon>Nannocystales</taxon>
        <taxon>Nannocystaceae</taxon>
        <taxon>Nannocystis</taxon>
    </lineage>
</organism>
<evidence type="ECO:0000313" key="1">
    <source>
        <dbReference type="EMBL" id="MCY1013380.1"/>
    </source>
</evidence>
<dbReference type="RefSeq" id="WP_267777263.1">
    <property type="nucleotide sequence ID" value="NZ_JAPNKE010000002.1"/>
</dbReference>
<name>A0A9X3F151_9BACT</name>